<dbReference type="HAMAP" id="MF_00173">
    <property type="entry name" value="Arg_repressor"/>
    <property type="match status" value="1"/>
</dbReference>
<dbReference type="GO" id="GO:0003677">
    <property type="term" value="F:DNA binding"/>
    <property type="evidence" value="ECO:0007669"/>
    <property type="project" value="UniProtKB-KW"/>
</dbReference>
<dbReference type="PRINTS" id="PR01467">
    <property type="entry name" value="ARGREPRESSOR"/>
</dbReference>
<evidence type="ECO:0000256" key="5">
    <source>
        <dbReference type="ARBA" id="ARBA00023125"/>
    </source>
</evidence>
<dbReference type="KEGG" id="ral:Rumal_1961"/>
<evidence type="ECO:0000256" key="8">
    <source>
        <dbReference type="NCBIfam" id="TIGR01529"/>
    </source>
</evidence>
<feature type="domain" description="Arginine repressor C-terminal" evidence="10">
    <location>
        <begin position="83"/>
        <end position="148"/>
    </location>
</feature>
<comment type="subcellular location">
    <subcellularLocation>
        <location evidence="1 7">Cytoplasm</location>
    </subcellularLocation>
</comment>
<dbReference type="InterPro" id="IPR020900">
    <property type="entry name" value="Arg_repress_DNA-bd"/>
</dbReference>
<comment type="function">
    <text evidence="7">Regulates arginine biosynthesis genes.</text>
</comment>
<dbReference type="InterPro" id="IPR036251">
    <property type="entry name" value="Arg_repress_C_sf"/>
</dbReference>
<dbReference type="GO" id="GO:0006526">
    <property type="term" value="P:L-arginine biosynthetic process"/>
    <property type="evidence" value="ECO:0007669"/>
    <property type="project" value="UniProtKB-UniPathway"/>
</dbReference>
<dbReference type="STRING" id="697329.Rumal_1961"/>
<dbReference type="NCBIfam" id="TIGR01529">
    <property type="entry name" value="argR_whole"/>
    <property type="match status" value="1"/>
</dbReference>
<dbReference type="GO" id="GO:1900079">
    <property type="term" value="P:regulation of arginine biosynthetic process"/>
    <property type="evidence" value="ECO:0007669"/>
    <property type="project" value="UniProtKB-UniRule"/>
</dbReference>
<proteinExistence type="inferred from homology"/>
<dbReference type="GO" id="GO:0003700">
    <property type="term" value="F:DNA-binding transcription factor activity"/>
    <property type="evidence" value="ECO:0007669"/>
    <property type="project" value="UniProtKB-UniRule"/>
</dbReference>
<name>E6UAN2_RUMA7</name>
<evidence type="ECO:0000256" key="4">
    <source>
        <dbReference type="ARBA" id="ARBA00023015"/>
    </source>
</evidence>
<dbReference type="HOGENOM" id="CLU_097103_3_0_9"/>
<accession>E6UAN2</accession>
<protein>
    <recommendedName>
        <fullName evidence="7 8">Arginine repressor</fullName>
    </recommendedName>
</protein>
<dbReference type="eggNOG" id="COG1438">
    <property type="taxonomic scope" value="Bacteria"/>
</dbReference>
<dbReference type="UniPathway" id="UPA00068"/>
<dbReference type="Gene3D" id="1.10.10.10">
    <property type="entry name" value="Winged helix-like DNA-binding domain superfamily/Winged helix DNA-binding domain"/>
    <property type="match status" value="1"/>
</dbReference>
<dbReference type="InterPro" id="IPR001669">
    <property type="entry name" value="Arg_repress"/>
</dbReference>
<feature type="domain" description="Arginine repressor DNA-binding" evidence="9">
    <location>
        <begin position="2"/>
        <end position="65"/>
    </location>
</feature>
<dbReference type="GO" id="GO:0034618">
    <property type="term" value="F:arginine binding"/>
    <property type="evidence" value="ECO:0007669"/>
    <property type="project" value="InterPro"/>
</dbReference>
<evidence type="ECO:0000256" key="3">
    <source>
        <dbReference type="ARBA" id="ARBA00022490"/>
    </source>
</evidence>
<evidence type="ECO:0000259" key="9">
    <source>
        <dbReference type="Pfam" id="PF01316"/>
    </source>
</evidence>
<evidence type="ECO:0000256" key="7">
    <source>
        <dbReference type="HAMAP-Rule" id="MF_00173"/>
    </source>
</evidence>
<evidence type="ECO:0000256" key="1">
    <source>
        <dbReference type="ARBA" id="ARBA00004496"/>
    </source>
</evidence>
<dbReference type="Proteomes" id="UP000006919">
    <property type="component" value="Chromosome"/>
</dbReference>
<evidence type="ECO:0000313" key="12">
    <source>
        <dbReference type="Proteomes" id="UP000006919"/>
    </source>
</evidence>
<dbReference type="InterPro" id="IPR020899">
    <property type="entry name" value="Arg_repress_C"/>
</dbReference>
<dbReference type="InterPro" id="IPR036388">
    <property type="entry name" value="WH-like_DNA-bd_sf"/>
</dbReference>
<dbReference type="OrthoDB" id="9807089at2"/>
<keyword evidence="6 7" id="KW-0804">Transcription</keyword>
<dbReference type="PANTHER" id="PTHR34471">
    <property type="entry name" value="ARGININE REPRESSOR"/>
    <property type="match status" value="1"/>
</dbReference>
<evidence type="ECO:0000313" key="11">
    <source>
        <dbReference type="EMBL" id="ADU22454.1"/>
    </source>
</evidence>
<keyword evidence="3 7" id="KW-0963">Cytoplasm</keyword>
<dbReference type="SUPFAM" id="SSF55252">
    <property type="entry name" value="C-terminal domain of arginine repressor"/>
    <property type="match status" value="1"/>
</dbReference>
<dbReference type="RefSeq" id="WP_013498616.1">
    <property type="nucleotide sequence ID" value="NC_014833.1"/>
</dbReference>
<keyword evidence="7" id="KW-0678">Repressor</keyword>
<dbReference type="GO" id="GO:0051259">
    <property type="term" value="P:protein complex oligomerization"/>
    <property type="evidence" value="ECO:0007669"/>
    <property type="project" value="InterPro"/>
</dbReference>
<keyword evidence="7" id="KW-0055">Arginine biosynthesis</keyword>
<evidence type="ECO:0000256" key="6">
    <source>
        <dbReference type="ARBA" id="ARBA00023163"/>
    </source>
</evidence>
<sequence>MKTDRHELILRLVQERVIDTQENLRAALEENGMTVTQATLSRDIKELSLIKVSDELGVSRYSVPRLSREGLDSGSSDTLRLLHSSVICVDHAINTVVIKCHVGMAQAVCAKLDNTDIENSVGTIAGDDTIFMLMRTQKDAERLVRELNTILYSKDEK</sequence>
<comment type="pathway">
    <text evidence="7">Amino-acid biosynthesis; L-arginine biosynthesis [regulation].</text>
</comment>
<comment type="similarity">
    <text evidence="2 7">Belongs to the ArgR family.</text>
</comment>
<dbReference type="InterPro" id="IPR036390">
    <property type="entry name" value="WH_DNA-bd_sf"/>
</dbReference>
<dbReference type="AlphaFoldDB" id="E6UAN2"/>
<dbReference type="EMBL" id="CP002403">
    <property type="protein sequence ID" value="ADU22454.1"/>
    <property type="molecule type" value="Genomic_DNA"/>
</dbReference>
<dbReference type="Pfam" id="PF01316">
    <property type="entry name" value="Arg_repressor"/>
    <property type="match status" value="1"/>
</dbReference>
<organism evidence="11 12">
    <name type="scientific">Ruminococcus albus (strain ATCC 27210 / DSM 20455 / JCM 14654 / NCDO 2250 / 7)</name>
    <dbReference type="NCBI Taxonomy" id="697329"/>
    <lineage>
        <taxon>Bacteria</taxon>
        <taxon>Bacillati</taxon>
        <taxon>Bacillota</taxon>
        <taxon>Clostridia</taxon>
        <taxon>Eubacteriales</taxon>
        <taxon>Oscillospiraceae</taxon>
        <taxon>Ruminococcus</taxon>
    </lineage>
</organism>
<dbReference type="SUPFAM" id="SSF46785">
    <property type="entry name" value="Winged helix' DNA-binding domain"/>
    <property type="match status" value="1"/>
</dbReference>
<dbReference type="PANTHER" id="PTHR34471:SF1">
    <property type="entry name" value="ARGININE REPRESSOR"/>
    <property type="match status" value="1"/>
</dbReference>
<gene>
    <name evidence="7" type="primary">argR</name>
    <name evidence="11" type="ordered locus">Rumal_1961</name>
</gene>
<evidence type="ECO:0000259" key="10">
    <source>
        <dbReference type="Pfam" id="PF02863"/>
    </source>
</evidence>
<keyword evidence="7" id="KW-0028">Amino-acid biosynthesis</keyword>
<dbReference type="GO" id="GO:0005737">
    <property type="term" value="C:cytoplasm"/>
    <property type="evidence" value="ECO:0007669"/>
    <property type="project" value="UniProtKB-SubCell"/>
</dbReference>
<evidence type="ECO:0000256" key="2">
    <source>
        <dbReference type="ARBA" id="ARBA00008316"/>
    </source>
</evidence>
<dbReference type="Pfam" id="PF02863">
    <property type="entry name" value="Arg_repressor_C"/>
    <property type="match status" value="1"/>
</dbReference>
<keyword evidence="4 7" id="KW-0805">Transcription regulation</keyword>
<dbReference type="Gene3D" id="3.30.1360.40">
    <property type="match status" value="1"/>
</dbReference>
<keyword evidence="5 7" id="KW-0238">DNA-binding</keyword>
<reference evidence="11 12" key="1">
    <citation type="journal article" date="2011" name="J. Bacteriol.">
        <title>Complete genome of the cellulolytic ruminal bacterium Ruminococcus albus 7.</title>
        <authorList>
            <person name="Suen G."/>
            <person name="Stevenson D.M."/>
            <person name="Bruce D.C."/>
            <person name="Chertkov O."/>
            <person name="Copeland A."/>
            <person name="Cheng J.F."/>
            <person name="Detter C."/>
            <person name="Detter J.C."/>
            <person name="Goodwin L.A."/>
            <person name="Han C.S."/>
            <person name="Hauser L.J."/>
            <person name="Ivanova N.N."/>
            <person name="Kyrpides N.C."/>
            <person name="Land M.L."/>
            <person name="Lapidus A."/>
            <person name="Lucas S."/>
            <person name="Ovchinnikova G."/>
            <person name="Pitluck S."/>
            <person name="Tapia R."/>
            <person name="Woyke T."/>
            <person name="Boyum J."/>
            <person name="Mead D."/>
            <person name="Weimer P.J."/>
        </authorList>
    </citation>
    <scope>NUCLEOTIDE SEQUENCE [LARGE SCALE GENOMIC DNA]</scope>
    <source>
        <strain evidence="12">ATCC 27210 / DSM 20455 / JCM 14654 / NCDO 2250 / 7</strain>
    </source>
</reference>